<comment type="caution">
    <text evidence="1">The sequence shown here is derived from an EMBL/GenBank/DDBJ whole genome shotgun (WGS) entry which is preliminary data.</text>
</comment>
<evidence type="ECO:0000313" key="2">
    <source>
        <dbReference type="Proteomes" id="UP001279734"/>
    </source>
</evidence>
<dbReference type="EMBL" id="BSYO01000010">
    <property type="protein sequence ID" value="GMH11012.1"/>
    <property type="molecule type" value="Genomic_DNA"/>
</dbReference>
<organism evidence="1 2">
    <name type="scientific">Nepenthes gracilis</name>
    <name type="common">Slender pitcher plant</name>
    <dbReference type="NCBI Taxonomy" id="150966"/>
    <lineage>
        <taxon>Eukaryota</taxon>
        <taxon>Viridiplantae</taxon>
        <taxon>Streptophyta</taxon>
        <taxon>Embryophyta</taxon>
        <taxon>Tracheophyta</taxon>
        <taxon>Spermatophyta</taxon>
        <taxon>Magnoliopsida</taxon>
        <taxon>eudicotyledons</taxon>
        <taxon>Gunneridae</taxon>
        <taxon>Pentapetalae</taxon>
        <taxon>Caryophyllales</taxon>
        <taxon>Nepenthaceae</taxon>
        <taxon>Nepenthes</taxon>
    </lineage>
</organism>
<accession>A0AAD3SI02</accession>
<sequence length="98" mass="11083">MAPTYIGHHFDIGLRFTTATRLTHPPHARWDLASLLDPIRTFHRLSSNDCRATPYTSHTSTYTGDHPPWFVTSDQCMWPLDGTTTGPQSILKVCCQIL</sequence>
<gene>
    <name evidence="1" type="ORF">Nepgr_012853</name>
</gene>
<keyword evidence="2" id="KW-1185">Reference proteome</keyword>
<proteinExistence type="predicted"/>
<reference evidence="1" key="1">
    <citation type="submission" date="2023-05" db="EMBL/GenBank/DDBJ databases">
        <title>Nepenthes gracilis genome sequencing.</title>
        <authorList>
            <person name="Fukushima K."/>
        </authorList>
    </citation>
    <scope>NUCLEOTIDE SEQUENCE</scope>
    <source>
        <strain evidence="1">SING2019-196</strain>
    </source>
</reference>
<dbReference type="Proteomes" id="UP001279734">
    <property type="component" value="Unassembled WGS sequence"/>
</dbReference>
<name>A0AAD3SI02_NEPGR</name>
<protein>
    <submittedName>
        <fullName evidence="1">Uncharacterized protein</fullName>
    </submittedName>
</protein>
<evidence type="ECO:0000313" key="1">
    <source>
        <dbReference type="EMBL" id="GMH11012.1"/>
    </source>
</evidence>
<dbReference type="AlphaFoldDB" id="A0AAD3SI02"/>